<proteinExistence type="predicted"/>
<dbReference type="CDD" id="cd01285">
    <property type="entry name" value="nucleoside_deaminase"/>
    <property type="match status" value="1"/>
</dbReference>
<evidence type="ECO:0000313" key="2">
    <source>
        <dbReference type="EMBL" id="KAA5605345.1"/>
    </source>
</evidence>
<dbReference type="PROSITE" id="PS51747">
    <property type="entry name" value="CYT_DCMP_DEAMINASES_2"/>
    <property type="match status" value="1"/>
</dbReference>
<evidence type="ECO:0000313" key="3">
    <source>
        <dbReference type="Proteomes" id="UP000324065"/>
    </source>
</evidence>
<keyword evidence="3" id="KW-1185">Reference proteome</keyword>
<gene>
    <name evidence="2" type="ORF">F1188_11940</name>
</gene>
<dbReference type="GO" id="GO:0006152">
    <property type="term" value="P:purine nucleoside catabolic process"/>
    <property type="evidence" value="ECO:0007669"/>
    <property type="project" value="TreeGrafter"/>
</dbReference>
<dbReference type="Pfam" id="PF00383">
    <property type="entry name" value="dCMP_cyt_deam_1"/>
    <property type="match status" value="1"/>
</dbReference>
<dbReference type="Proteomes" id="UP000324065">
    <property type="component" value="Unassembled WGS sequence"/>
</dbReference>
<name>A0A5M6IC80_9PROT</name>
<dbReference type="GO" id="GO:0047974">
    <property type="term" value="F:guanosine deaminase activity"/>
    <property type="evidence" value="ECO:0007669"/>
    <property type="project" value="TreeGrafter"/>
</dbReference>
<dbReference type="OrthoDB" id="9802676at2"/>
<dbReference type="PANTHER" id="PTHR11079:SF161">
    <property type="entry name" value="CMP_DCMP-TYPE DEAMINASE DOMAIN-CONTAINING PROTEIN"/>
    <property type="match status" value="1"/>
</dbReference>
<dbReference type="SUPFAM" id="SSF53927">
    <property type="entry name" value="Cytidine deaminase-like"/>
    <property type="match status" value="1"/>
</dbReference>
<sequence>MAAEDDPWIRRACAEAVASVADGGGPFGAVLVQIDDETGRVLRHWIGRNRVTLTHDPTEHAEIHAIRAATRDLGVVHLSGIAREVARRPQTGATSHCVLYSSTEPCPMCYGALAWARIPVLVFAATRYDAEEGGLGFLDRALHDAVALPYRNRPDVVVRRAETPEATAAFAAWRDAEGVAY</sequence>
<dbReference type="InterPro" id="IPR002125">
    <property type="entry name" value="CMP_dCMP_dom"/>
</dbReference>
<dbReference type="PANTHER" id="PTHR11079">
    <property type="entry name" value="CYTOSINE DEAMINASE FAMILY MEMBER"/>
    <property type="match status" value="1"/>
</dbReference>
<dbReference type="Gene3D" id="3.40.140.10">
    <property type="entry name" value="Cytidine Deaminase, domain 2"/>
    <property type="match status" value="1"/>
</dbReference>
<evidence type="ECO:0000259" key="1">
    <source>
        <dbReference type="PROSITE" id="PS51747"/>
    </source>
</evidence>
<organism evidence="2 3">
    <name type="scientific">Roseospira marina</name>
    <dbReference type="NCBI Taxonomy" id="140057"/>
    <lineage>
        <taxon>Bacteria</taxon>
        <taxon>Pseudomonadati</taxon>
        <taxon>Pseudomonadota</taxon>
        <taxon>Alphaproteobacteria</taxon>
        <taxon>Rhodospirillales</taxon>
        <taxon>Rhodospirillaceae</taxon>
        <taxon>Roseospira</taxon>
    </lineage>
</organism>
<comment type="caution">
    <text evidence="2">The sequence shown here is derived from an EMBL/GenBank/DDBJ whole genome shotgun (WGS) entry which is preliminary data.</text>
</comment>
<accession>A0A5M6IC80</accession>
<protein>
    <submittedName>
        <fullName evidence="2">Nucleoside deaminase</fullName>
    </submittedName>
</protein>
<reference evidence="2 3" key="1">
    <citation type="submission" date="2019-09" db="EMBL/GenBank/DDBJ databases">
        <title>Genome sequence of Roseospira marina, one of the more divergent members of the non-sulfur purple photosynthetic bacterial family, the Rhodospirillaceae.</title>
        <authorList>
            <person name="Meyer T."/>
            <person name="Kyndt J."/>
        </authorList>
    </citation>
    <scope>NUCLEOTIDE SEQUENCE [LARGE SCALE GENOMIC DNA]</scope>
    <source>
        <strain evidence="2 3">DSM 15113</strain>
    </source>
</reference>
<dbReference type="EMBL" id="VWPJ01000010">
    <property type="protein sequence ID" value="KAA5605345.1"/>
    <property type="molecule type" value="Genomic_DNA"/>
</dbReference>
<dbReference type="InterPro" id="IPR016193">
    <property type="entry name" value="Cytidine_deaminase-like"/>
</dbReference>
<dbReference type="AlphaFoldDB" id="A0A5M6IC80"/>
<feature type="domain" description="CMP/dCMP-type deaminase" evidence="1">
    <location>
        <begin position="3"/>
        <end position="155"/>
    </location>
</feature>